<dbReference type="GO" id="GO:0030288">
    <property type="term" value="C:outer membrane-bounded periplasmic space"/>
    <property type="evidence" value="ECO:0007669"/>
    <property type="project" value="TreeGrafter"/>
</dbReference>
<reference evidence="5 6" key="1">
    <citation type="submission" date="2019-11" db="EMBL/GenBank/DDBJ databases">
        <title>Draft genome sequences of five Paenibacillus species of dairy origin.</title>
        <authorList>
            <person name="Olajide A.M."/>
            <person name="Chen S."/>
            <person name="Lapointe G."/>
        </authorList>
    </citation>
    <scope>NUCLEOTIDE SEQUENCE [LARGE SCALE GENOMIC DNA]</scope>
    <source>
        <strain evidence="5 6">2CS3</strain>
    </source>
</reference>
<dbReference type="Pfam" id="PF02872">
    <property type="entry name" value="5_nucleotid_C"/>
    <property type="match status" value="1"/>
</dbReference>
<name>A0A7X2ZEA2_9BACL</name>
<keyword evidence="2" id="KW-0378">Hydrolase</keyword>
<keyword evidence="2" id="KW-0547">Nucleotide-binding</keyword>
<dbReference type="PRINTS" id="PR01607">
    <property type="entry name" value="APYRASEFAMLY"/>
</dbReference>
<keyword evidence="1" id="KW-0732">Signal</keyword>
<dbReference type="Gene3D" id="3.90.780.10">
    <property type="entry name" value="5'-Nucleotidase, C-terminal domain"/>
    <property type="match status" value="1"/>
</dbReference>
<proteinExistence type="inferred from homology"/>
<dbReference type="EMBL" id="WNZX01000023">
    <property type="protein sequence ID" value="MUG73249.1"/>
    <property type="molecule type" value="Genomic_DNA"/>
</dbReference>
<evidence type="ECO:0000259" key="4">
    <source>
        <dbReference type="Pfam" id="PF02872"/>
    </source>
</evidence>
<feature type="domain" description="5'-Nucleotidase C-terminal" evidence="4">
    <location>
        <begin position="292"/>
        <end position="428"/>
    </location>
</feature>
<protein>
    <submittedName>
        <fullName evidence="5">Bifunctional metallophosphatase/5'-nucleotidase</fullName>
    </submittedName>
</protein>
<evidence type="ECO:0000259" key="3">
    <source>
        <dbReference type="Pfam" id="PF00149"/>
    </source>
</evidence>
<dbReference type="AlphaFoldDB" id="A0A7X2ZEA2"/>
<comment type="similarity">
    <text evidence="2">Belongs to the 5'-nucleotidase family.</text>
</comment>
<accession>A0A7X2ZEA2</accession>
<feature type="domain" description="Calcineurin-like phosphoesterase" evidence="3">
    <location>
        <begin position="8"/>
        <end position="207"/>
    </location>
</feature>
<dbReference type="GO" id="GO:0009166">
    <property type="term" value="P:nucleotide catabolic process"/>
    <property type="evidence" value="ECO:0007669"/>
    <property type="project" value="InterPro"/>
</dbReference>
<dbReference type="SUPFAM" id="SSF56300">
    <property type="entry name" value="Metallo-dependent phosphatases"/>
    <property type="match status" value="1"/>
</dbReference>
<dbReference type="Proteomes" id="UP000450917">
    <property type="component" value="Unassembled WGS sequence"/>
</dbReference>
<organism evidence="5 6">
    <name type="scientific">Paenibacillus validus</name>
    <dbReference type="NCBI Taxonomy" id="44253"/>
    <lineage>
        <taxon>Bacteria</taxon>
        <taxon>Bacillati</taxon>
        <taxon>Bacillota</taxon>
        <taxon>Bacilli</taxon>
        <taxon>Bacillales</taxon>
        <taxon>Paenibacillaceae</taxon>
        <taxon>Paenibacillus</taxon>
    </lineage>
</organism>
<dbReference type="InterPro" id="IPR004843">
    <property type="entry name" value="Calcineurin-like_PHP"/>
</dbReference>
<dbReference type="GO" id="GO:0000166">
    <property type="term" value="F:nucleotide binding"/>
    <property type="evidence" value="ECO:0007669"/>
    <property type="project" value="UniProtKB-KW"/>
</dbReference>
<dbReference type="SUPFAM" id="SSF55816">
    <property type="entry name" value="5'-nucleotidase (syn. UDP-sugar hydrolase), C-terminal domain"/>
    <property type="match status" value="1"/>
</dbReference>
<dbReference type="InterPro" id="IPR008334">
    <property type="entry name" value="5'-Nucleotdase_C"/>
</dbReference>
<gene>
    <name evidence="5" type="ORF">GNP93_21690</name>
</gene>
<dbReference type="InterPro" id="IPR029052">
    <property type="entry name" value="Metallo-depent_PP-like"/>
</dbReference>
<comment type="caution">
    <text evidence="5">The sequence shown here is derived from an EMBL/GenBank/DDBJ whole genome shotgun (WGS) entry which is preliminary data.</text>
</comment>
<sequence>MTKERVRLRILHTNDIHSHFDQMPRIAEWIKRLKENTGEAHTLTLDIGDHLDRMRSETEGTEGLANIAVINATGYDAVTLGNNEGLTYTPDVLDRLYGEAARFPVVLGNMVAARTGTAPAWMKPWHIMEKAGLRIGLIGATAAFSLFYKLLGWEISDPYDTIRQAVEELRPQTDIIVLLSHLGLRHDEKIAEDIPGIDVILGGHTHHLLTEPLSVGSTWICAAGKHGQYVGAVDLAYERQTKRLELVGAGVHATAEMNGDPELQAVIDLYANQANETLSREVVRLDRDMPIDWYGESPLGNLLAAGLRRWVDAEIGLVNAGQLLGGPQQGPVSAGTLLKLCPSPINPCRLKLTGAQLRQALEESLLPEFMDKPLFGFGFRGKVLGTLCLDGLSVEFDPEGAPYSKIVSVRVGESPMIDDRLYTVGTIDMFTFGIGYLSIGQGIEPEFFLPEFLRDVLLHELRNAKALQDSSRGRWIKRQKHVGN</sequence>
<dbReference type="Gene3D" id="3.60.21.10">
    <property type="match status" value="1"/>
</dbReference>
<dbReference type="GO" id="GO:0008253">
    <property type="term" value="F:5'-nucleotidase activity"/>
    <property type="evidence" value="ECO:0007669"/>
    <property type="project" value="TreeGrafter"/>
</dbReference>
<dbReference type="PANTHER" id="PTHR11575:SF23">
    <property type="entry name" value="5-NUCLEOTIDASE FAMILY PROTEIN"/>
    <property type="match status" value="1"/>
</dbReference>
<evidence type="ECO:0000256" key="2">
    <source>
        <dbReference type="RuleBase" id="RU362119"/>
    </source>
</evidence>
<dbReference type="PROSITE" id="PS00785">
    <property type="entry name" value="5_NUCLEOTIDASE_1"/>
    <property type="match status" value="1"/>
</dbReference>
<dbReference type="InterPro" id="IPR006146">
    <property type="entry name" value="5'-Nucleotdase_CS"/>
</dbReference>
<evidence type="ECO:0000313" key="6">
    <source>
        <dbReference type="Proteomes" id="UP000450917"/>
    </source>
</evidence>
<dbReference type="InterPro" id="IPR006179">
    <property type="entry name" value="5_nucleotidase/apyrase"/>
</dbReference>
<evidence type="ECO:0000256" key="1">
    <source>
        <dbReference type="ARBA" id="ARBA00022729"/>
    </source>
</evidence>
<dbReference type="PANTHER" id="PTHR11575">
    <property type="entry name" value="5'-NUCLEOTIDASE-RELATED"/>
    <property type="match status" value="1"/>
</dbReference>
<dbReference type="GO" id="GO:0046872">
    <property type="term" value="F:metal ion binding"/>
    <property type="evidence" value="ECO:0007669"/>
    <property type="project" value="InterPro"/>
</dbReference>
<keyword evidence="6" id="KW-1185">Reference proteome</keyword>
<evidence type="ECO:0000313" key="5">
    <source>
        <dbReference type="EMBL" id="MUG73249.1"/>
    </source>
</evidence>
<dbReference type="InterPro" id="IPR036907">
    <property type="entry name" value="5'-Nucleotdase_C_sf"/>
</dbReference>
<dbReference type="Pfam" id="PF00149">
    <property type="entry name" value="Metallophos"/>
    <property type="match status" value="1"/>
</dbReference>
<dbReference type="GO" id="GO:0008768">
    <property type="term" value="F:UDP-sugar diphosphatase activity"/>
    <property type="evidence" value="ECO:0007669"/>
    <property type="project" value="TreeGrafter"/>
</dbReference>
<dbReference type="CDD" id="cd00845">
    <property type="entry name" value="MPP_UshA_N_like"/>
    <property type="match status" value="1"/>
</dbReference>